<keyword evidence="2" id="KW-1185">Reference proteome</keyword>
<accession>A0A3N2CPG1</accession>
<dbReference type="OrthoDB" id="4378081at2"/>
<proteinExistence type="predicted"/>
<reference evidence="1 2" key="1">
    <citation type="submission" date="2018-11" db="EMBL/GenBank/DDBJ databases">
        <title>Sequencing the genomes of 1000 actinobacteria strains.</title>
        <authorList>
            <person name="Klenk H.-P."/>
        </authorList>
    </citation>
    <scope>NUCLEOTIDE SEQUENCE [LARGE SCALE GENOMIC DNA]</scope>
    <source>
        <strain evidence="1 2">DSM 12652</strain>
    </source>
</reference>
<evidence type="ECO:0000313" key="2">
    <source>
        <dbReference type="Proteomes" id="UP000281738"/>
    </source>
</evidence>
<evidence type="ECO:0000313" key="1">
    <source>
        <dbReference type="EMBL" id="ROR89328.1"/>
    </source>
</evidence>
<sequence>MARQGYSVFSDLMRTTADGRNLNDLFAELNAVAAIHNEQQANFLSLFTQTVTTPVTSVLQTVAGSEDIFEEASEFGIAKSSRTLHDVLDMGATFKWYDARWAATWRYLADATTTEVQANANAIIAADQDNLFGEVMRTVFSPTNRKVTDTRTNAVYDVFAFANGDGWTPPTYAGNSFNGTHTHFRTTGAAALNSGDLDEAIDDLKSHGYSQENGTQVVLFVNATEGNRCSTFRVADGARADFIPAQGARFYTEGALVGDQPAASFAGFPVKGAYDDALIIETSRIPAGYLVALASGGALANTNPIMLRRHPRFPGLTPVSGGNADYPLVDSYWTTGFGTGVRHRLAGLVMQVSANPTYAPPALYVA</sequence>
<protein>
    <submittedName>
        <fullName evidence="1">Uncharacterized protein</fullName>
    </submittedName>
</protein>
<gene>
    <name evidence="1" type="ORF">EDD33_0148</name>
</gene>
<dbReference type="Proteomes" id="UP000281738">
    <property type="component" value="Unassembled WGS sequence"/>
</dbReference>
<dbReference type="EMBL" id="RKHO01000001">
    <property type="protein sequence ID" value="ROR89328.1"/>
    <property type="molecule type" value="Genomic_DNA"/>
</dbReference>
<organism evidence="1 2">
    <name type="scientific">Nocardioides aurantiacus</name>
    <dbReference type="NCBI Taxonomy" id="86796"/>
    <lineage>
        <taxon>Bacteria</taxon>
        <taxon>Bacillati</taxon>
        <taxon>Actinomycetota</taxon>
        <taxon>Actinomycetes</taxon>
        <taxon>Propionibacteriales</taxon>
        <taxon>Nocardioidaceae</taxon>
        <taxon>Nocardioides</taxon>
    </lineage>
</organism>
<dbReference type="RefSeq" id="WP_123388707.1">
    <property type="nucleotide sequence ID" value="NZ_RKHO01000001.1"/>
</dbReference>
<dbReference type="AlphaFoldDB" id="A0A3N2CPG1"/>
<name>A0A3N2CPG1_9ACTN</name>
<comment type="caution">
    <text evidence="1">The sequence shown here is derived from an EMBL/GenBank/DDBJ whole genome shotgun (WGS) entry which is preliminary data.</text>
</comment>